<protein>
    <recommendedName>
        <fullName evidence="6">Short-chain dehydrogenase/oxidoreductase</fullName>
    </recommendedName>
</protein>
<dbReference type="SUPFAM" id="SSF51735">
    <property type="entry name" value="NAD(P)-binding Rossmann-fold domains"/>
    <property type="match status" value="1"/>
</dbReference>
<dbReference type="PROSITE" id="PS00061">
    <property type="entry name" value="ADH_SHORT"/>
    <property type="match status" value="1"/>
</dbReference>
<dbReference type="InterPro" id="IPR020904">
    <property type="entry name" value="Sc_DH/Rdtase_CS"/>
</dbReference>
<dbReference type="AlphaFoldDB" id="A0A8H3G7K7"/>
<proteinExistence type="inferred from homology"/>
<dbReference type="PRINTS" id="PR00081">
    <property type="entry name" value="GDHRDH"/>
</dbReference>
<evidence type="ECO:0000313" key="4">
    <source>
        <dbReference type="EMBL" id="CAF9937983.1"/>
    </source>
</evidence>
<dbReference type="GO" id="GO:0016491">
    <property type="term" value="F:oxidoreductase activity"/>
    <property type="evidence" value="ECO:0007669"/>
    <property type="project" value="UniProtKB-KW"/>
</dbReference>
<reference evidence="4" key="1">
    <citation type="submission" date="2021-03" db="EMBL/GenBank/DDBJ databases">
        <authorList>
            <person name="Tagirdzhanova G."/>
        </authorList>
    </citation>
    <scope>NUCLEOTIDE SEQUENCE</scope>
</reference>
<dbReference type="PANTHER" id="PTHR43669">
    <property type="entry name" value="5-KETO-D-GLUCONATE 5-REDUCTASE"/>
    <property type="match status" value="1"/>
</dbReference>
<keyword evidence="2" id="KW-0521">NADP</keyword>
<evidence type="ECO:0000256" key="1">
    <source>
        <dbReference type="ARBA" id="ARBA00006484"/>
    </source>
</evidence>
<organism evidence="4 5">
    <name type="scientific">Alectoria fallacina</name>
    <dbReference type="NCBI Taxonomy" id="1903189"/>
    <lineage>
        <taxon>Eukaryota</taxon>
        <taxon>Fungi</taxon>
        <taxon>Dikarya</taxon>
        <taxon>Ascomycota</taxon>
        <taxon>Pezizomycotina</taxon>
        <taxon>Lecanoromycetes</taxon>
        <taxon>OSLEUM clade</taxon>
        <taxon>Lecanoromycetidae</taxon>
        <taxon>Lecanorales</taxon>
        <taxon>Lecanorineae</taxon>
        <taxon>Parmeliaceae</taxon>
        <taxon>Alectoria</taxon>
    </lineage>
</organism>
<dbReference type="InterPro" id="IPR002347">
    <property type="entry name" value="SDR_fam"/>
</dbReference>
<gene>
    <name evidence="4" type="ORF">ALECFALPRED_007469</name>
</gene>
<evidence type="ECO:0008006" key="6">
    <source>
        <dbReference type="Google" id="ProtNLM"/>
    </source>
</evidence>
<comment type="similarity">
    <text evidence="1">Belongs to the short-chain dehydrogenases/reductases (SDR) family.</text>
</comment>
<dbReference type="OrthoDB" id="37659at2759"/>
<evidence type="ECO:0000256" key="2">
    <source>
        <dbReference type="ARBA" id="ARBA00022857"/>
    </source>
</evidence>
<name>A0A8H3G7K7_9LECA</name>
<dbReference type="Pfam" id="PF00106">
    <property type="entry name" value="adh_short"/>
    <property type="match status" value="1"/>
</dbReference>
<sequence>MPFQYKRVLVIGATSGIGKALASRLVQEGSSVIVVGRRKENLEAFVHEHGKDKASAVPFDITELDKIPNFVTNITKTYTDLDCIILNSGIQRGFDFSKPETVDMDVVQTEFTTNYISSLALTNAFLPFLKSKKEDTTSGLALVPITRCANYCASKAALHHYILCLREQLKGSTVKVVELFPPAVQTELHDEKHQPDIKNGRQLGMPLDQFTNETYQGLAAGKEEVAVGGAQDWYNKFEPARQELYHELVKAMKQTYD</sequence>
<dbReference type="Gene3D" id="3.40.50.720">
    <property type="entry name" value="NAD(P)-binding Rossmann-like Domain"/>
    <property type="match status" value="1"/>
</dbReference>
<evidence type="ECO:0000313" key="5">
    <source>
        <dbReference type="Proteomes" id="UP000664203"/>
    </source>
</evidence>
<evidence type="ECO:0000256" key="3">
    <source>
        <dbReference type="ARBA" id="ARBA00023002"/>
    </source>
</evidence>
<dbReference type="PANTHER" id="PTHR43669:SF11">
    <property type="entry name" value="SHORT-CHAIN DEHYDROGENASE_OXIDOREDUCTASE"/>
    <property type="match status" value="1"/>
</dbReference>
<accession>A0A8H3G7K7</accession>
<dbReference type="EMBL" id="CAJPDR010000496">
    <property type="protein sequence ID" value="CAF9937983.1"/>
    <property type="molecule type" value="Genomic_DNA"/>
</dbReference>
<keyword evidence="3" id="KW-0560">Oxidoreductase</keyword>
<comment type="caution">
    <text evidence="4">The sequence shown here is derived from an EMBL/GenBank/DDBJ whole genome shotgun (WGS) entry which is preliminary data.</text>
</comment>
<dbReference type="InterPro" id="IPR036291">
    <property type="entry name" value="NAD(P)-bd_dom_sf"/>
</dbReference>
<keyword evidence="5" id="KW-1185">Reference proteome</keyword>
<dbReference type="Proteomes" id="UP000664203">
    <property type="component" value="Unassembled WGS sequence"/>
</dbReference>